<keyword evidence="4" id="KW-0699">rRNA-binding</keyword>
<gene>
    <name evidence="4" type="primary">rpl23</name>
    <name evidence="5" type="ORF">JW744_00295</name>
</gene>
<keyword evidence="3 4" id="KW-0687">Ribonucleoprotein</keyword>
<reference evidence="5" key="1">
    <citation type="submission" date="2021-01" db="EMBL/GenBank/DDBJ databases">
        <title>Active Sulfur Cycling in an Early Earth Analoge.</title>
        <authorList>
            <person name="Hahn C.R."/>
            <person name="Youssef N.H."/>
            <person name="Elshahed M."/>
        </authorList>
    </citation>
    <scope>NUCLEOTIDE SEQUENCE</scope>
    <source>
        <strain evidence="5">Zod_Metabat.1151</strain>
    </source>
</reference>
<dbReference type="GO" id="GO:0003735">
    <property type="term" value="F:structural constituent of ribosome"/>
    <property type="evidence" value="ECO:0007669"/>
    <property type="project" value="InterPro"/>
</dbReference>
<evidence type="ECO:0000256" key="2">
    <source>
        <dbReference type="ARBA" id="ARBA00022980"/>
    </source>
</evidence>
<comment type="subunit">
    <text evidence="4">Part of the 50S ribosomal subunit. Contacts protein L29.</text>
</comment>
<dbReference type="Gene3D" id="3.30.70.330">
    <property type="match status" value="1"/>
</dbReference>
<dbReference type="PANTHER" id="PTHR11620">
    <property type="entry name" value="60S RIBOSOMAL PROTEIN L23A"/>
    <property type="match status" value="1"/>
</dbReference>
<evidence type="ECO:0000256" key="3">
    <source>
        <dbReference type="ARBA" id="ARBA00023274"/>
    </source>
</evidence>
<comment type="caution">
    <text evidence="5">The sequence shown here is derived from an EMBL/GenBank/DDBJ whole genome shotgun (WGS) entry which is preliminary data.</text>
</comment>
<evidence type="ECO:0000313" key="5">
    <source>
        <dbReference type="EMBL" id="MBN2066890.1"/>
    </source>
</evidence>
<accession>A0A939C9N8</accession>
<name>A0A939C9N8_9ARCH</name>
<evidence type="ECO:0000256" key="1">
    <source>
        <dbReference type="ARBA" id="ARBA00006700"/>
    </source>
</evidence>
<keyword evidence="2 4" id="KW-0689">Ribosomal protein</keyword>
<evidence type="ECO:0000256" key="4">
    <source>
        <dbReference type="HAMAP-Rule" id="MF_01369"/>
    </source>
</evidence>
<dbReference type="EMBL" id="JAFGDB010000005">
    <property type="protein sequence ID" value="MBN2066890.1"/>
    <property type="molecule type" value="Genomic_DNA"/>
</dbReference>
<dbReference type="InterPro" id="IPR012678">
    <property type="entry name" value="Ribosomal_uL23/eL15/eS24_sf"/>
</dbReference>
<organism evidence="5 6">
    <name type="scientific">Candidatus Iainarchaeum sp</name>
    <dbReference type="NCBI Taxonomy" id="3101447"/>
    <lineage>
        <taxon>Archaea</taxon>
        <taxon>Candidatus Iainarchaeota</taxon>
        <taxon>Candidatus Iainarchaeia</taxon>
        <taxon>Candidatus Iainarchaeales</taxon>
        <taxon>Candidatus Iainarchaeaceae</taxon>
        <taxon>Candidatus Iainarchaeum</taxon>
    </lineage>
</organism>
<dbReference type="HAMAP" id="MF_01369_A">
    <property type="entry name" value="Ribosomal_uL23_A"/>
    <property type="match status" value="1"/>
</dbReference>
<evidence type="ECO:0000313" key="6">
    <source>
        <dbReference type="Proteomes" id="UP000809243"/>
    </source>
</evidence>
<proteinExistence type="inferred from homology"/>
<dbReference type="Proteomes" id="UP000809243">
    <property type="component" value="Unassembled WGS sequence"/>
</dbReference>
<sequence length="95" mass="10762">MKQKETKTGLAGFQVILYPLISEKAVNMIERENKMSFIVNKKATKADVKQNIEKQYNVKVDAVKVLNDRKGRKRAIVKINKQFKADAIATKLGVV</sequence>
<dbReference type="InterPro" id="IPR013025">
    <property type="entry name" value="Ribosomal_uL23-like"/>
</dbReference>
<protein>
    <recommendedName>
        <fullName evidence="4">Large ribosomal subunit protein uL23</fullName>
    </recommendedName>
</protein>
<dbReference type="SUPFAM" id="SSF54189">
    <property type="entry name" value="Ribosomal proteins S24e, L23 and L15e"/>
    <property type="match status" value="1"/>
</dbReference>
<dbReference type="NCBIfam" id="NF011118">
    <property type="entry name" value="PRK14548.1"/>
    <property type="match status" value="1"/>
</dbReference>
<comment type="function">
    <text evidence="4">Binds to 23S rRNA. One of the proteins that surrounds the polypeptide exit tunnel on the outside of the ribosome.</text>
</comment>
<dbReference type="Pfam" id="PF00276">
    <property type="entry name" value="Ribosomal_L23"/>
    <property type="match status" value="1"/>
</dbReference>
<dbReference type="InterPro" id="IPR012677">
    <property type="entry name" value="Nucleotide-bd_a/b_plait_sf"/>
</dbReference>
<keyword evidence="4" id="KW-0694">RNA-binding</keyword>
<dbReference type="GO" id="GO:0006412">
    <property type="term" value="P:translation"/>
    <property type="evidence" value="ECO:0007669"/>
    <property type="project" value="UniProtKB-UniRule"/>
</dbReference>
<dbReference type="GO" id="GO:0019843">
    <property type="term" value="F:rRNA binding"/>
    <property type="evidence" value="ECO:0007669"/>
    <property type="project" value="UniProtKB-UniRule"/>
</dbReference>
<dbReference type="GO" id="GO:0005840">
    <property type="term" value="C:ribosome"/>
    <property type="evidence" value="ECO:0007669"/>
    <property type="project" value="UniProtKB-KW"/>
</dbReference>
<dbReference type="AlphaFoldDB" id="A0A939C9N8"/>
<dbReference type="GO" id="GO:1990904">
    <property type="term" value="C:ribonucleoprotein complex"/>
    <property type="evidence" value="ECO:0007669"/>
    <property type="project" value="UniProtKB-KW"/>
</dbReference>
<comment type="similarity">
    <text evidence="1 4">Belongs to the universal ribosomal protein uL23 family.</text>
</comment>